<feature type="compositionally biased region" description="Polar residues" evidence="8">
    <location>
        <begin position="23"/>
        <end position="32"/>
    </location>
</feature>
<evidence type="ECO:0000256" key="5">
    <source>
        <dbReference type="ARBA" id="ARBA00022801"/>
    </source>
</evidence>
<dbReference type="Gene3D" id="2.70.70.10">
    <property type="entry name" value="Glucose Permease (Domain IIA)"/>
    <property type="match status" value="1"/>
</dbReference>
<dbReference type="Pfam" id="PF22310">
    <property type="entry name" value="NMB0315_dom_I"/>
    <property type="match status" value="1"/>
</dbReference>
<comment type="cofactor">
    <cofactor evidence="1">
        <name>Zn(2+)</name>
        <dbReference type="ChEBI" id="CHEBI:29105"/>
    </cofactor>
</comment>
<dbReference type="InterPro" id="IPR011055">
    <property type="entry name" value="Dup_hybrid_motif"/>
</dbReference>
<dbReference type="Gene3D" id="3.10.450.350">
    <property type="match status" value="2"/>
</dbReference>
<dbReference type="PANTHER" id="PTHR21666:SF288">
    <property type="entry name" value="CELL DIVISION PROTEIN YTFB"/>
    <property type="match status" value="1"/>
</dbReference>
<dbReference type="Proteomes" id="UP000001225">
    <property type="component" value="Chromosome"/>
</dbReference>
<evidence type="ECO:0000256" key="1">
    <source>
        <dbReference type="ARBA" id="ARBA00001947"/>
    </source>
</evidence>
<dbReference type="PANTHER" id="PTHR21666">
    <property type="entry name" value="PEPTIDASE-RELATED"/>
    <property type="match status" value="1"/>
</dbReference>
<dbReference type="InterPro" id="IPR050570">
    <property type="entry name" value="Cell_wall_metabolism_enzyme"/>
</dbReference>
<keyword evidence="9" id="KW-0472">Membrane</keyword>
<comment type="subcellular location">
    <subcellularLocation>
        <location evidence="2">Cell envelope</location>
    </subcellularLocation>
</comment>
<keyword evidence="6" id="KW-0862">Zinc</keyword>
<keyword evidence="14" id="KW-1185">Reference proteome</keyword>
<dbReference type="GO" id="GO:0004222">
    <property type="term" value="F:metalloendopeptidase activity"/>
    <property type="evidence" value="ECO:0007669"/>
    <property type="project" value="TreeGrafter"/>
</dbReference>
<keyword evidence="9" id="KW-1133">Transmembrane helix</keyword>
<reference evidence="13 14" key="1">
    <citation type="journal article" date="2008" name="BMC Genomics">
        <title>The missing link: Bordetella petrii is endowed with both the metabolic versatility of environmental bacteria and virulence traits of pathogenic Bordetellae.</title>
        <authorList>
            <person name="Gross R."/>
            <person name="Guzman C.A."/>
            <person name="Sebaihia M."/>
            <person name="Martins Dos Santos V.A."/>
            <person name="Pieper D.H."/>
            <person name="Koebnik R."/>
            <person name="Lechner M."/>
            <person name="Bartels D."/>
            <person name="Buhrmester J."/>
            <person name="Choudhuri J.V."/>
            <person name="Ebensen T."/>
            <person name="Gaigalat L."/>
            <person name="Herrmann S."/>
            <person name="Khachane A.N."/>
            <person name="Larisch C."/>
            <person name="Link S."/>
            <person name="Linke B."/>
            <person name="Meyer F."/>
            <person name="Mormann S."/>
            <person name="Nakunst D."/>
            <person name="Rueckert C."/>
            <person name="Schneiker-Bekel S."/>
            <person name="Schulze K."/>
            <person name="Vorhoelter F.J."/>
            <person name="Yevsa T."/>
            <person name="Engle J.T."/>
            <person name="Goldman W.E."/>
            <person name="Puehler A."/>
            <person name="Goebel U.B."/>
            <person name="Goesmann A."/>
            <person name="Bloecker H."/>
            <person name="Kaiser O."/>
            <person name="Martinez-Arias R."/>
        </authorList>
    </citation>
    <scope>NUCLEOTIDE SEQUENCE [LARGE SCALE GENOMIC DNA]</scope>
    <source>
        <strain evidence="14">ATCC BAA-461 / DSM 12804 / CCUG 43448 / CIP 107267 / Se-1111R</strain>
    </source>
</reference>
<keyword evidence="4" id="KW-0479">Metal-binding</keyword>
<sequence length="494" mass="53903">MRAVETCTPRKHPGDSRHPERSCTMNRGSNSPAGFRSKVAALFAPRSEPTSHRGGLVRRTLMVTAIGLFAGAAALGMVQQPDHSELPPSRQIQSILPLQPDQVSLSTDDSSAPYISETRIRPGDTLAAVLQRLEIDAPGLQRFLTQAPSARSIYKLYPGRAVQAATDAEGKLVWLRYIHTPGDEENGQVTTRMLLVTPSQEGYTAREIADNTDRQTRVAVGTIRSSLFGATDAAGVPDSVTLQMADILNSKVDFLRDIRRGDQFRVVYEVRSHQGRYAGAGRVLALEFVNNGKTYNAVWFSPDGKSGSYYDFDGVSLRGAFLRTALKFSRISSTFGMRMHPIHKTWTGHKGVDYAAPSGTPIHSTAEGTVEFAGQQRGYGNVVIIKHFGKYSTVYAHQSRIAAGIKPGVKVSQGQLIGYVGSTGWATGPHLHYEFRIDNQPVNPLAADLPVSRPLDAAEARKFKAAVLPYKQQIALLTQFQQTLPESTTNVASR</sequence>
<dbReference type="GO" id="GO:0030313">
    <property type="term" value="C:cell envelope"/>
    <property type="evidence" value="ECO:0007669"/>
    <property type="project" value="UniProtKB-SubCell"/>
</dbReference>
<evidence type="ECO:0000256" key="2">
    <source>
        <dbReference type="ARBA" id="ARBA00004196"/>
    </source>
</evidence>
<evidence type="ECO:0000313" key="13">
    <source>
        <dbReference type="EMBL" id="CAP40943.1"/>
    </source>
</evidence>
<dbReference type="Pfam" id="PF01551">
    <property type="entry name" value="Peptidase_M23"/>
    <property type="match status" value="1"/>
</dbReference>
<keyword evidence="7" id="KW-0482">Metalloprotease</keyword>
<evidence type="ECO:0000259" key="10">
    <source>
        <dbReference type="Pfam" id="PF01551"/>
    </source>
</evidence>
<dbReference type="KEGG" id="bpt:Bpet0611"/>
<evidence type="ECO:0000259" key="12">
    <source>
        <dbReference type="Pfam" id="PF22310"/>
    </source>
</evidence>
<dbReference type="InterPro" id="IPR016047">
    <property type="entry name" value="M23ase_b-sheet_dom"/>
</dbReference>
<dbReference type="InterPro" id="IPR054512">
    <property type="entry name" value="NMB0315-like_N"/>
</dbReference>
<feature type="transmembrane region" description="Helical" evidence="9">
    <location>
        <begin position="56"/>
        <end position="78"/>
    </location>
</feature>
<feature type="domain" description="M23ase beta-sheet core" evidence="10">
    <location>
        <begin position="348"/>
        <end position="444"/>
    </location>
</feature>
<dbReference type="EMBL" id="AM902716">
    <property type="protein sequence ID" value="CAP40943.1"/>
    <property type="molecule type" value="Genomic_DNA"/>
</dbReference>
<keyword evidence="9" id="KW-0812">Transmembrane</keyword>
<dbReference type="SUPFAM" id="SSF51261">
    <property type="entry name" value="Duplicated hybrid motif"/>
    <property type="match status" value="1"/>
</dbReference>
<dbReference type="MEROPS" id="M23.009"/>
<evidence type="ECO:0000313" key="14">
    <source>
        <dbReference type="Proteomes" id="UP000001225"/>
    </source>
</evidence>
<evidence type="ECO:0000256" key="4">
    <source>
        <dbReference type="ARBA" id="ARBA00022723"/>
    </source>
</evidence>
<evidence type="ECO:0000256" key="8">
    <source>
        <dbReference type="SAM" id="MobiDB-lite"/>
    </source>
</evidence>
<evidence type="ECO:0000256" key="3">
    <source>
        <dbReference type="ARBA" id="ARBA00022670"/>
    </source>
</evidence>
<keyword evidence="3" id="KW-0645">Protease</keyword>
<evidence type="ECO:0000259" key="11">
    <source>
        <dbReference type="Pfam" id="PF19425"/>
    </source>
</evidence>
<evidence type="ECO:0000256" key="6">
    <source>
        <dbReference type="ARBA" id="ARBA00022833"/>
    </source>
</evidence>
<feature type="domain" description="Csd3-like second N-terminal" evidence="11">
    <location>
        <begin position="215"/>
        <end position="335"/>
    </location>
</feature>
<accession>A9I283</accession>
<evidence type="ECO:0000256" key="9">
    <source>
        <dbReference type="SAM" id="Phobius"/>
    </source>
</evidence>
<dbReference type="CDD" id="cd12797">
    <property type="entry name" value="M23_peptidase"/>
    <property type="match status" value="1"/>
</dbReference>
<dbReference type="Pfam" id="PF19425">
    <property type="entry name" value="Csd3_N2"/>
    <property type="match status" value="1"/>
</dbReference>
<feature type="domain" description="DD-carboxypeptidase/endopeptidase Mpg-like N-terminal" evidence="12">
    <location>
        <begin position="114"/>
        <end position="172"/>
    </location>
</feature>
<protein>
    <submittedName>
        <fullName evidence="13">Uncharacterized protein</fullName>
    </submittedName>
</protein>
<dbReference type="eggNOG" id="COG0739">
    <property type="taxonomic scope" value="Bacteria"/>
</dbReference>
<organism evidence="13 14">
    <name type="scientific">Bordetella petrii (strain ATCC BAA-461 / DSM 12804 / CCUG 43448 / CIP 107267 / Se-1111R)</name>
    <dbReference type="NCBI Taxonomy" id="340100"/>
    <lineage>
        <taxon>Bacteria</taxon>
        <taxon>Pseudomonadati</taxon>
        <taxon>Pseudomonadota</taxon>
        <taxon>Betaproteobacteria</taxon>
        <taxon>Burkholderiales</taxon>
        <taxon>Alcaligenaceae</taxon>
        <taxon>Bordetella</taxon>
    </lineage>
</organism>
<evidence type="ECO:0000256" key="7">
    <source>
        <dbReference type="ARBA" id="ARBA00023049"/>
    </source>
</evidence>
<dbReference type="GO" id="GO:0006508">
    <property type="term" value="P:proteolysis"/>
    <property type="evidence" value="ECO:0007669"/>
    <property type="project" value="UniProtKB-KW"/>
</dbReference>
<name>A9I283_BORPD</name>
<proteinExistence type="predicted"/>
<dbReference type="GO" id="GO:0046872">
    <property type="term" value="F:metal ion binding"/>
    <property type="evidence" value="ECO:0007669"/>
    <property type="project" value="UniProtKB-KW"/>
</dbReference>
<feature type="region of interest" description="Disordered" evidence="8">
    <location>
        <begin position="1"/>
        <end position="34"/>
    </location>
</feature>
<dbReference type="InterPro" id="IPR045834">
    <property type="entry name" value="Csd3_N2"/>
</dbReference>
<keyword evidence="5" id="KW-0378">Hydrolase</keyword>
<dbReference type="STRING" id="94624.Bpet0611"/>
<gene>
    <name evidence="13" type="ordered locus">Bpet0611</name>
</gene>
<dbReference type="AlphaFoldDB" id="A9I283"/>
<feature type="compositionally biased region" description="Basic and acidic residues" evidence="8">
    <location>
        <begin position="12"/>
        <end position="21"/>
    </location>
</feature>